<accession>A0A6N8GNV8</accession>
<dbReference type="AlphaFoldDB" id="A0A6N8GNV8"/>
<dbReference type="SUPFAM" id="SSF110738">
    <property type="entry name" value="Glycerate kinase I"/>
    <property type="match status" value="1"/>
</dbReference>
<proteinExistence type="inferred from homology"/>
<name>A0A6N8GNV8_9MICC</name>
<keyword evidence="6" id="KW-1185">Reference proteome</keyword>
<dbReference type="InterPro" id="IPR036129">
    <property type="entry name" value="Glycerate_kinase_sf"/>
</dbReference>
<evidence type="ECO:0000256" key="2">
    <source>
        <dbReference type="ARBA" id="ARBA00022679"/>
    </source>
</evidence>
<evidence type="ECO:0000256" key="4">
    <source>
        <dbReference type="PIRNR" id="PIRNR006078"/>
    </source>
</evidence>
<dbReference type="EC" id="2.7.1.-" evidence="5"/>
<dbReference type="InterPro" id="IPR018193">
    <property type="entry name" value="Glyc_kinase_flavodox-like_fold"/>
</dbReference>
<evidence type="ECO:0000313" key="5">
    <source>
        <dbReference type="EMBL" id="MUN64816.1"/>
    </source>
</evidence>
<dbReference type="InterPro" id="IPR018197">
    <property type="entry name" value="Glycerate_kinase_RE-like"/>
</dbReference>
<protein>
    <submittedName>
        <fullName evidence="5">Glycerate kinase</fullName>
        <ecNumber evidence="5">2.7.1.-</ecNumber>
    </submittedName>
</protein>
<dbReference type="PANTHER" id="PTHR21599:SF0">
    <property type="entry name" value="GLYCERATE KINASE"/>
    <property type="match status" value="1"/>
</dbReference>
<dbReference type="NCBIfam" id="TIGR00045">
    <property type="entry name" value="glycerate kinase"/>
    <property type="match status" value="1"/>
</dbReference>
<dbReference type="PIRSF" id="PIRSF006078">
    <property type="entry name" value="GlxK"/>
    <property type="match status" value="1"/>
</dbReference>
<evidence type="ECO:0000256" key="1">
    <source>
        <dbReference type="ARBA" id="ARBA00006284"/>
    </source>
</evidence>
<sequence>MSTNLLTTPRILIAPDKFKGSLTAAQVADSLAAGLLQDNPLAQVHTLPLADGGDGSVAAALGAGFQALTIPITGPTGDPATTTVAFDGTTAVVEVATTAGLQMLPAARLAPRESSSVGFGQAIRAVLAHRPARIVLALGGSATTDGGAGMFSALGAVFADRAGQAFVPTGATLGQIAEADLTGLVDLGGVELIAANDVQNPLLGRHGAAAVYGPQKGASPDDVKVLEAGLGCLLRRLWEAGWPAEEAAGVPGAGAAGGLGWAAMLLGARMVSGAGFFLDLLGFDAHAAGCDLVITGEGKLDTQTLSGKLPLVVARRANPVPVIAVVGHNALDTDQLPAHGIEKVYALSAMTDQDSATDARLSAALLRQTGQHIARALTPDAHTTHTADAL</sequence>
<dbReference type="PANTHER" id="PTHR21599">
    <property type="entry name" value="GLYCERATE KINASE"/>
    <property type="match status" value="1"/>
</dbReference>
<dbReference type="Gene3D" id="3.90.1510.10">
    <property type="entry name" value="Glycerate kinase, domain 2"/>
    <property type="match status" value="1"/>
</dbReference>
<organism evidence="5 6">
    <name type="scientific">Kocuria sediminis</name>
    <dbReference type="NCBI Taxonomy" id="1038857"/>
    <lineage>
        <taxon>Bacteria</taxon>
        <taxon>Bacillati</taxon>
        <taxon>Actinomycetota</taxon>
        <taxon>Actinomycetes</taxon>
        <taxon>Micrococcales</taxon>
        <taxon>Micrococcaceae</taxon>
        <taxon>Kocuria</taxon>
    </lineage>
</organism>
<dbReference type="Proteomes" id="UP000436989">
    <property type="component" value="Unassembled WGS sequence"/>
</dbReference>
<dbReference type="Gene3D" id="3.40.50.10350">
    <property type="entry name" value="Glycerate kinase, domain 1"/>
    <property type="match status" value="1"/>
</dbReference>
<comment type="similarity">
    <text evidence="1 4">Belongs to the glycerate kinase type-1 family.</text>
</comment>
<dbReference type="EMBL" id="WOGU01000020">
    <property type="protein sequence ID" value="MUN64816.1"/>
    <property type="molecule type" value="Genomic_DNA"/>
</dbReference>
<keyword evidence="3 4" id="KW-0418">Kinase</keyword>
<comment type="caution">
    <text evidence="5">The sequence shown here is derived from an EMBL/GenBank/DDBJ whole genome shotgun (WGS) entry which is preliminary data.</text>
</comment>
<reference evidence="5 6" key="1">
    <citation type="submission" date="2019-12" db="EMBL/GenBank/DDBJ databases">
        <authorList>
            <person name="Shi Y."/>
        </authorList>
    </citation>
    <scope>NUCLEOTIDE SEQUENCE [LARGE SCALE GENOMIC DNA]</scope>
    <source>
        <strain evidence="5 6">JCM 17929</strain>
    </source>
</reference>
<evidence type="ECO:0000256" key="3">
    <source>
        <dbReference type="ARBA" id="ARBA00022777"/>
    </source>
</evidence>
<keyword evidence="2 4" id="KW-0808">Transferase</keyword>
<dbReference type="GO" id="GO:0031388">
    <property type="term" value="P:organic acid phosphorylation"/>
    <property type="evidence" value="ECO:0007669"/>
    <property type="project" value="UniProtKB-UniRule"/>
</dbReference>
<dbReference type="Pfam" id="PF02595">
    <property type="entry name" value="Gly_kinase"/>
    <property type="match status" value="1"/>
</dbReference>
<dbReference type="RefSeq" id="WP_156270690.1">
    <property type="nucleotide sequence ID" value="NZ_WOGU01000020.1"/>
</dbReference>
<dbReference type="GO" id="GO:0008887">
    <property type="term" value="F:glycerate kinase activity"/>
    <property type="evidence" value="ECO:0007669"/>
    <property type="project" value="UniProtKB-UniRule"/>
</dbReference>
<evidence type="ECO:0000313" key="6">
    <source>
        <dbReference type="Proteomes" id="UP000436989"/>
    </source>
</evidence>
<gene>
    <name evidence="5" type="ORF">GMA12_17005</name>
</gene>
<dbReference type="InterPro" id="IPR004381">
    <property type="entry name" value="Glycerate_kinase"/>
</dbReference>